<comment type="caution">
    <text evidence="1">The sequence shown here is derived from an EMBL/GenBank/DDBJ whole genome shotgun (WGS) entry which is preliminary data.</text>
</comment>
<protein>
    <submittedName>
        <fullName evidence="1">Uncharacterized protein</fullName>
    </submittedName>
</protein>
<dbReference type="Gene3D" id="2.60.40.3440">
    <property type="match status" value="1"/>
</dbReference>
<accession>A0A011P3D6</accession>
<name>A0A011P3D6_9PROT</name>
<gene>
    <name evidence="1" type="ORF">AW10_00812</name>
</gene>
<dbReference type="EMBL" id="JEMX01000013">
    <property type="protein sequence ID" value="EXI82126.1"/>
    <property type="molecule type" value="Genomic_DNA"/>
</dbReference>
<dbReference type="Proteomes" id="UP000021816">
    <property type="component" value="Unassembled WGS sequence"/>
</dbReference>
<dbReference type="AlphaFoldDB" id="A0A011P3D6"/>
<dbReference type="STRING" id="1454003.AW10_00812"/>
<evidence type="ECO:0000313" key="2">
    <source>
        <dbReference type="Proteomes" id="UP000021816"/>
    </source>
</evidence>
<evidence type="ECO:0000313" key="1">
    <source>
        <dbReference type="EMBL" id="EXI82126.1"/>
    </source>
</evidence>
<sequence length="262" mass="28602">MLAPDMPSTEPPQTPPAFLAQAIRTGNNDLYDIVGACHLSPSAKQITISNDRKGYYALSVRLLASSSFADEPHLPPQLNINFEKAEVTVIKKPEHGYISENLAAGTNISYYPDAGYHGDDKVSFLVTIDGRKITLVYFIKVNPIYDVTTNPDPNMYKNHCPHPNPWRIFPGSGASANDRRPLTANSTVDPSKVGFSFKPFSGATLAQATGNGRGAQVSLHGAAAGYGWFIDLTPSEQLLEVRSFPVPWQKFKPPVGECVREK</sequence>
<proteinExistence type="predicted"/>
<organism evidence="1 2">
    <name type="scientific">Candidatus Accumulibacter appositus</name>
    <dbReference type="NCBI Taxonomy" id="1454003"/>
    <lineage>
        <taxon>Bacteria</taxon>
        <taxon>Pseudomonadati</taxon>
        <taxon>Pseudomonadota</taxon>
        <taxon>Betaproteobacteria</taxon>
        <taxon>Candidatus Accumulibacter</taxon>
    </lineage>
</organism>
<reference evidence="1 2" key="1">
    <citation type="submission" date="2014-02" db="EMBL/GenBank/DDBJ databases">
        <title>Expanding our view of genomic diversity in Candidatus Accumulibacter clades.</title>
        <authorList>
            <person name="Skennerton C.T."/>
            <person name="Barr J.J."/>
            <person name="Slater F.R."/>
            <person name="Bond P.L."/>
            <person name="Tyson G.W."/>
        </authorList>
    </citation>
    <scope>NUCLEOTIDE SEQUENCE [LARGE SCALE GENOMIC DNA]</scope>
    <source>
        <strain evidence="2">BA-92</strain>
    </source>
</reference>